<evidence type="ECO:0000256" key="2">
    <source>
        <dbReference type="SAM" id="Phobius"/>
    </source>
</evidence>
<feature type="chain" id="PRO_5038449101" description="Gram-positive cocci surface proteins LPxTG domain-containing protein" evidence="3">
    <location>
        <begin position="39"/>
        <end position="378"/>
    </location>
</feature>
<feature type="transmembrane region" description="Helical" evidence="2">
    <location>
        <begin position="335"/>
        <end position="356"/>
    </location>
</feature>
<organism evidence="4 5">
    <name type="scientific">Streptomyces gardneri</name>
    <dbReference type="NCBI Taxonomy" id="66892"/>
    <lineage>
        <taxon>Bacteria</taxon>
        <taxon>Bacillati</taxon>
        <taxon>Actinomycetota</taxon>
        <taxon>Actinomycetes</taxon>
        <taxon>Kitasatosporales</taxon>
        <taxon>Streptomycetaceae</taxon>
        <taxon>Streptomyces</taxon>
    </lineage>
</organism>
<keyword evidence="5" id="KW-1185">Reference proteome</keyword>
<feature type="compositionally biased region" description="Basic and acidic residues" evidence="1">
    <location>
        <begin position="319"/>
        <end position="329"/>
    </location>
</feature>
<reference evidence="4 5" key="1">
    <citation type="submission" date="2019-06" db="EMBL/GenBank/DDBJ databases">
        <title>Whole genome shotgun sequence of Streptomyces gardneri NBRC 12865.</title>
        <authorList>
            <person name="Hosoyama A."/>
            <person name="Uohara A."/>
            <person name="Ohji S."/>
            <person name="Ichikawa N."/>
        </authorList>
    </citation>
    <scope>NUCLEOTIDE SEQUENCE [LARGE SCALE GENOMIC DNA]</scope>
    <source>
        <strain evidence="4 5">NBRC 12865</strain>
    </source>
</reference>
<protein>
    <recommendedName>
        <fullName evidence="6">Gram-positive cocci surface proteins LPxTG domain-containing protein</fullName>
    </recommendedName>
</protein>
<feature type="compositionally biased region" description="Pro residues" evidence="1">
    <location>
        <begin position="79"/>
        <end position="104"/>
    </location>
</feature>
<evidence type="ECO:0000313" key="4">
    <source>
        <dbReference type="EMBL" id="GEB59273.1"/>
    </source>
</evidence>
<keyword evidence="2" id="KW-0472">Membrane</keyword>
<feature type="region of interest" description="Disordered" evidence="1">
    <location>
        <begin position="76"/>
        <end position="150"/>
    </location>
</feature>
<feature type="region of interest" description="Disordered" evidence="1">
    <location>
        <begin position="274"/>
        <end position="329"/>
    </location>
</feature>
<comment type="caution">
    <text evidence="4">The sequence shown here is derived from an EMBL/GenBank/DDBJ whole genome shotgun (WGS) entry which is preliminary data.</text>
</comment>
<evidence type="ECO:0008006" key="6">
    <source>
        <dbReference type="Google" id="ProtNLM"/>
    </source>
</evidence>
<sequence length="378" mass="38668">MAPAPLRQRSALVVTATATVTAAVTATVALALTAPALAAPAAAHAPKTSDPGTAAPAALASVPLASAPLVSEALASAAPAPPAPDSPTPLNAPAPNIPPAPGDPRAPQAPQAPEAPKAPAPDPPTPSCGDAPGGGFPLATRIHGGPDEYPAGGPLQAWKLDLTNDTEASCTAVHPVLVLADRDRVLRPAQIRFEFYDEGSARWRPVAFETTEEAENVGAFTDFGGFSVPAGRTVTVPVRLAFREDTAPDEVVVSAAVVQRRGADGDWIGASDEYRLTVGPAAPDGSGTPEPRRDATAPPAQPPKKPEAPKPPKGTEGIDPSRELARTGRESDQDALLLGSFAAVLVLLGVTLVRTARRMAPRPARRTPGGAPRRPRHL</sequence>
<proteinExistence type="predicted"/>
<dbReference type="Proteomes" id="UP000315226">
    <property type="component" value="Unassembled WGS sequence"/>
</dbReference>
<evidence type="ECO:0000256" key="3">
    <source>
        <dbReference type="SAM" id="SignalP"/>
    </source>
</evidence>
<dbReference type="AlphaFoldDB" id="A0A4Y3RRC0"/>
<feature type="region of interest" description="Disordered" evidence="1">
    <location>
        <begin position="358"/>
        <end position="378"/>
    </location>
</feature>
<feature type="signal peptide" evidence="3">
    <location>
        <begin position="1"/>
        <end position="38"/>
    </location>
</feature>
<name>A0A4Y3RRC0_9ACTN</name>
<dbReference type="EMBL" id="BJMN01000032">
    <property type="protein sequence ID" value="GEB59273.1"/>
    <property type="molecule type" value="Genomic_DNA"/>
</dbReference>
<evidence type="ECO:0000313" key="5">
    <source>
        <dbReference type="Proteomes" id="UP000315226"/>
    </source>
</evidence>
<feature type="compositionally biased region" description="Pro residues" evidence="1">
    <location>
        <begin position="116"/>
        <end position="126"/>
    </location>
</feature>
<keyword evidence="3" id="KW-0732">Signal</keyword>
<evidence type="ECO:0000256" key="1">
    <source>
        <dbReference type="SAM" id="MobiDB-lite"/>
    </source>
</evidence>
<accession>A0A4Y3RRC0</accession>
<gene>
    <name evidence="4" type="ORF">SGA01_48780</name>
</gene>
<feature type="compositionally biased region" description="Low complexity" evidence="1">
    <location>
        <begin position="105"/>
        <end position="115"/>
    </location>
</feature>
<keyword evidence="2" id="KW-0812">Transmembrane</keyword>
<dbReference type="RefSeq" id="WP_174867447.1">
    <property type="nucleotide sequence ID" value="NZ_BJMN01000032.1"/>
</dbReference>
<keyword evidence="2" id="KW-1133">Transmembrane helix</keyword>